<evidence type="ECO:0000313" key="2">
    <source>
        <dbReference type="EMBL" id="PRQ07094.1"/>
    </source>
</evidence>
<dbReference type="RefSeq" id="WP_106090236.1">
    <property type="nucleotide sequence ID" value="NZ_PVNL01000059.1"/>
</dbReference>
<evidence type="ECO:0000313" key="3">
    <source>
        <dbReference type="Proteomes" id="UP000238823"/>
    </source>
</evidence>
<name>A0A2S9YPS0_9BACT</name>
<dbReference type="Proteomes" id="UP000238823">
    <property type="component" value="Unassembled WGS sequence"/>
</dbReference>
<proteinExistence type="predicted"/>
<accession>A0A2S9YPS0</accession>
<keyword evidence="1" id="KW-1133">Transmembrane helix</keyword>
<sequence>MADPTHDPPATRRVLPARALLSPAWLLALAVLITNDHWLKGADVIPAWLTGKLSDFAGMLVAPVLLAALLRVRTRGALAACHVAVGLVFAAIQLSPACAGLWSGLMGLVGFPWVITCDPTDLLALPLLGLSWQLLVPHMDPERSPLRPLQRSAVAGLCALGLWSSVATTEGDGWDDEGDGGWDGNFENVYGHVYLNNTNDTQLALHIRYRRGGVTLDCDAVAQDPGRLLTAAAFGEAEHWLLPARANVGVELDGPGCDAAWIAGESIDPVILFIDHGANKYIPRWYPGQIGTQDELHTEGLGVQFEPGERAQWIGGDDIRFTPRTDAPEQPASCEAPATESRIEWSVEVPELPAELLSVEAGLDGCFELELREVDLVDQELTPAGDPYFWYVCAPPQAMPFVVGDFISAEAKTGAQGTRELTLVLLDAGDLQPARDVNGVWLLDVRLLRGGNDPAFVGPAVGRELEALPAPSCPWQLHAGCATAERHVQLRVVGAQNPVQPGVPVSFSDPAGPGARVHTMIVSYTRERAVVDSGCADGATTLSHDIDVAVIDEPLL</sequence>
<reference evidence="2 3" key="1">
    <citation type="submission" date="2018-03" db="EMBL/GenBank/DDBJ databases">
        <title>Draft Genome Sequences of the Obligatory Marine Myxobacteria Enhygromyxa salina SWB007.</title>
        <authorList>
            <person name="Poehlein A."/>
            <person name="Moghaddam J.A."/>
            <person name="Harms H."/>
            <person name="Alanjari M."/>
            <person name="Koenig G.M."/>
            <person name="Daniel R."/>
            <person name="Schaeberle T.F."/>
        </authorList>
    </citation>
    <scope>NUCLEOTIDE SEQUENCE [LARGE SCALE GENOMIC DNA]</scope>
    <source>
        <strain evidence="2 3">SWB007</strain>
    </source>
</reference>
<keyword evidence="1" id="KW-0472">Membrane</keyword>
<dbReference type="AlphaFoldDB" id="A0A2S9YPS0"/>
<protein>
    <submittedName>
        <fullName evidence="2">Uncharacterized protein</fullName>
    </submittedName>
</protein>
<keyword evidence="1" id="KW-0812">Transmembrane</keyword>
<evidence type="ECO:0000256" key="1">
    <source>
        <dbReference type="SAM" id="Phobius"/>
    </source>
</evidence>
<organism evidence="2 3">
    <name type="scientific">Enhygromyxa salina</name>
    <dbReference type="NCBI Taxonomy" id="215803"/>
    <lineage>
        <taxon>Bacteria</taxon>
        <taxon>Pseudomonadati</taxon>
        <taxon>Myxococcota</taxon>
        <taxon>Polyangia</taxon>
        <taxon>Nannocystales</taxon>
        <taxon>Nannocystaceae</taxon>
        <taxon>Enhygromyxa</taxon>
    </lineage>
</organism>
<feature type="transmembrane region" description="Helical" evidence="1">
    <location>
        <begin position="77"/>
        <end position="102"/>
    </location>
</feature>
<dbReference type="OrthoDB" id="3524974at2"/>
<dbReference type="EMBL" id="PVNL01000059">
    <property type="protein sequence ID" value="PRQ07094.1"/>
    <property type="molecule type" value="Genomic_DNA"/>
</dbReference>
<feature type="transmembrane region" description="Helical" evidence="1">
    <location>
        <begin position="15"/>
        <end position="33"/>
    </location>
</feature>
<gene>
    <name evidence="2" type="ORF">ENSA7_32330</name>
</gene>
<comment type="caution">
    <text evidence="2">The sequence shown here is derived from an EMBL/GenBank/DDBJ whole genome shotgun (WGS) entry which is preliminary data.</text>
</comment>
<feature type="transmembrane region" description="Helical" evidence="1">
    <location>
        <begin position="53"/>
        <end position="70"/>
    </location>
</feature>